<evidence type="ECO:0000256" key="3">
    <source>
        <dbReference type="ARBA" id="ARBA00022475"/>
    </source>
</evidence>
<dbReference type="EC" id="2.3.1.269" evidence="9"/>
<dbReference type="InterPro" id="IPR045378">
    <property type="entry name" value="LNT_N"/>
</dbReference>
<keyword evidence="3 9" id="KW-1003">Cell membrane</keyword>
<dbReference type="PANTHER" id="PTHR38686:SF1">
    <property type="entry name" value="APOLIPOPROTEIN N-ACYLTRANSFERASE"/>
    <property type="match status" value="1"/>
</dbReference>
<dbReference type="RefSeq" id="WP_004174589.1">
    <property type="nucleotide sequence ID" value="NZ_CP021106.3"/>
</dbReference>
<evidence type="ECO:0000313" key="12">
    <source>
        <dbReference type="Proteomes" id="UP000012179"/>
    </source>
</evidence>
<keyword evidence="5 9" id="KW-0812">Transmembrane</keyword>
<dbReference type="KEGG" id="nlc:EBAPG3_004895"/>
<dbReference type="Proteomes" id="UP000012179">
    <property type="component" value="Chromosome"/>
</dbReference>
<protein>
    <recommendedName>
        <fullName evidence="9">Apolipoprotein N-acyltransferase</fullName>
        <shortName evidence="9">ALP N-acyltransferase</shortName>
        <ecNumber evidence="9">2.3.1.269</ecNumber>
    </recommendedName>
</protein>
<feature type="transmembrane region" description="Helical" evidence="9">
    <location>
        <begin position="477"/>
        <end position="494"/>
    </location>
</feature>
<evidence type="ECO:0000256" key="2">
    <source>
        <dbReference type="ARBA" id="ARBA00010065"/>
    </source>
</evidence>
<comment type="catalytic activity">
    <reaction evidence="9">
        <text>N-terminal S-1,2-diacyl-sn-glyceryl-L-cysteinyl-[lipoprotein] + a glycerophospholipid = N-acyl-S-1,2-diacyl-sn-glyceryl-L-cysteinyl-[lipoprotein] + a 2-acyl-sn-glycero-3-phospholipid + H(+)</text>
        <dbReference type="Rhea" id="RHEA:48228"/>
        <dbReference type="Rhea" id="RHEA-COMP:14681"/>
        <dbReference type="Rhea" id="RHEA-COMP:14684"/>
        <dbReference type="ChEBI" id="CHEBI:15378"/>
        <dbReference type="ChEBI" id="CHEBI:136912"/>
        <dbReference type="ChEBI" id="CHEBI:140656"/>
        <dbReference type="ChEBI" id="CHEBI:140657"/>
        <dbReference type="ChEBI" id="CHEBI:140660"/>
        <dbReference type="EC" id="2.3.1.269"/>
    </reaction>
</comment>
<evidence type="ECO:0000256" key="8">
    <source>
        <dbReference type="ARBA" id="ARBA00023315"/>
    </source>
</evidence>
<comment type="similarity">
    <text evidence="2 9">Belongs to the CN hydrolase family. Apolipoprotein N-acyltransferase subfamily.</text>
</comment>
<sequence length="501" mass="55559">MSKKTLRSRLTLSFLLGAITVLGFAPFYFFPVPVFTLALLCHFWRVSATPMRSALLGFTFGMGLFSAGVTWIYVSLHDFGAMPMPAAVIALFFLCGYLALFPALTGWILTRLHIVTPAVWSLTAGALWGLSDWLRSVLFTGFPWLTLGYSQAPAGPLGGFAPVMGVYGVSLMLVLSAALICLLFERRFREWRYLLPLLAIWIIGFGLQQIRWTEPQGEPVTVSLLQGNISQDLKWREDQLVTSMDTYARLTLESSSRLIITPEISVPLYRDEVPSSYLAQMATHAKRNNGDILLGMVEAPGGRSEYYNTMFSFGTSPAQSYRKYHLVPFGEFIPLKPIFGWVIDVLKIPLSDFSRGGLDQRPMNLAGQRVAVNICYEDVFGEEIIKQLPQATLLANVSNDAWFGRSIGPRQHLQISQMRAMETGRYMLRATNTGVTAIINERGIVLQEAEIFTTTALHGMAQGYTGATPYVRLGNSLLFVLAGVLLVMGSLPIFRGGHKNL</sequence>
<dbReference type="GO" id="GO:0005886">
    <property type="term" value="C:plasma membrane"/>
    <property type="evidence" value="ECO:0007669"/>
    <property type="project" value="UniProtKB-SubCell"/>
</dbReference>
<evidence type="ECO:0000259" key="10">
    <source>
        <dbReference type="PROSITE" id="PS50263"/>
    </source>
</evidence>
<keyword evidence="4 9" id="KW-0808">Transferase</keyword>
<evidence type="ECO:0000256" key="5">
    <source>
        <dbReference type="ARBA" id="ARBA00022692"/>
    </source>
</evidence>
<comment type="subcellular location">
    <subcellularLocation>
        <location evidence="1 9">Cell membrane</location>
        <topology evidence="1 9">Multi-pass membrane protein</topology>
    </subcellularLocation>
</comment>
<dbReference type="EMBL" id="CP021106">
    <property type="protein sequence ID" value="ARO87157.1"/>
    <property type="molecule type" value="Genomic_DNA"/>
</dbReference>
<keyword evidence="11" id="KW-0449">Lipoprotein</keyword>
<evidence type="ECO:0000256" key="7">
    <source>
        <dbReference type="ARBA" id="ARBA00023136"/>
    </source>
</evidence>
<dbReference type="CDD" id="cd07571">
    <property type="entry name" value="ALP_N-acyl_transferase"/>
    <property type="match status" value="1"/>
</dbReference>
<feature type="domain" description="CN hydrolase" evidence="10">
    <location>
        <begin position="225"/>
        <end position="465"/>
    </location>
</feature>
<feature type="transmembrane region" description="Helical" evidence="9">
    <location>
        <begin position="53"/>
        <end position="74"/>
    </location>
</feature>
<evidence type="ECO:0000256" key="6">
    <source>
        <dbReference type="ARBA" id="ARBA00022989"/>
    </source>
</evidence>
<dbReference type="Pfam" id="PF00795">
    <property type="entry name" value="CN_hydrolase"/>
    <property type="match status" value="1"/>
</dbReference>
<dbReference type="InterPro" id="IPR036526">
    <property type="entry name" value="C-N_Hydrolase_sf"/>
</dbReference>
<comment type="function">
    <text evidence="9">Catalyzes the phospholipid dependent N-acylation of the N-terminal cysteine of apolipoprotein, the last step in lipoprotein maturation.</text>
</comment>
<dbReference type="HAMAP" id="MF_01148">
    <property type="entry name" value="Lnt"/>
    <property type="match status" value="1"/>
</dbReference>
<dbReference type="NCBIfam" id="TIGR00546">
    <property type="entry name" value="lnt"/>
    <property type="match status" value="1"/>
</dbReference>
<dbReference type="eggNOG" id="COG0815">
    <property type="taxonomic scope" value="Bacteria"/>
</dbReference>
<organism evidence="11 12">
    <name type="scientific">Nitrosospira lacus</name>
    <dbReference type="NCBI Taxonomy" id="1288494"/>
    <lineage>
        <taxon>Bacteria</taxon>
        <taxon>Pseudomonadati</taxon>
        <taxon>Pseudomonadota</taxon>
        <taxon>Betaproteobacteria</taxon>
        <taxon>Nitrosomonadales</taxon>
        <taxon>Nitrosomonadaceae</taxon>
        <taxon>Nitrosospira</taxon>
    </lineage>
</organism>
<dbReference type="PROSITE" id="PS50263">
    <property type="entry name" value="CN_HYDROLASE"/>
    <property type="match status" value="1"/>
</dbReference>
<accession>A0A1W6SMX6</accession>
<dbReference type="GO" id="GO:0016410">
    <property type="term" value="F:N-acyltransferase activity"/>
    <property type="evidence" value="ECO:0007669"/>
    <property type="project" value="UniProtKB-UniRule"/>
</dbReference>
<dbReference type="InterPro" id="IPR003010">
    <property type="entry name" value="C-N_Hydrolase"/>
</dbReference>
<dbReference type="Gene3D" id="3.60.110.10">
    <property type="entry name" value="Carbon-nitrogen hydrolase"/>
    <property type="match status" value="1"/>
</dbReference>
<evidence type="ECO:0000313" key="11">
    <source>
        <dbReference type="EMBL" id="ARO87157.1"/>
    </source>
</evidence>
<keyword evidence="6 9" id="KW-1133">Transmembrane helix</keyword>
<feature type="transmembrane region" description="Helical" evidence="9">
    <location>
        <begin position="12"/>
        <end position="41"/>
    </location>
</feature>
<dbReference type="Pfam" id="PF20154">
    <property type="entry name" value="LNT_N"/>
    <property type="match status" value="1"/>
</dbReference>
<reference evidence="11 12" key="1">
    <citation type="journal article" date="2015" name="Int. J. Syst. Evol. Microbiol.">
        <title>Nitrosospira lacus sp. nov., a psychrotolerant, ammonia-oxidizing bacterium from sandy lake sediment.</title>
        <authorList>
            <person name="Urakawa H."/>
            <person name="Garcia J.C."/>
            <person name="Nielsen J.L."/>
            <person name="Le V.Q."/>
            <person name="Kozlowski J.A."/>
            <person name="Stein L.Y."/>
            <person name="Lim C.K."/>
            <person name="Pommerening-Roser A."/>
            <person name="Martens-Habbena W."/>
            <person name="Stahl D.A."/>
            <person name="Klotz M.G."/>
        </authorList>
    </citation>
    <scope>NUCLEOTIDE SEQUENCE [LARGE SCALE GENOMIC DNA]</scope>
    <source>
        <strain evidence="11 12">APG3</strain>
    </source>
</reference>
<dbReference type="AlphaFoldDB" id="A0A1W6SMX6"/>
<evidence type="ECO:0000256" key="4">
    <source>
        <dbReference type="ARBA" id="ARBA00022679"/>
    </source>
</evidence>
<keyword evidence="7 9" id="KW-0472">Membrane</keyword>
<feature type="transmembrane region" description="Helical" evidence="9">
    <location>
        <begin position="165"/>
        <end position="184"/>
    </location>
</feature>
<evidence type="ECO:0000256" key="1">
    <source>
        <dbReference type="ARBA" id="ARBA00004651"/>
    </source>
</evidence>
<dbReference type="SUPFAM" id="SSF56317">
    <property type="entry name" value="Carbon-nitrogen hydrolase"/>
    <property type="match status" value="1"/>
</dbReference>
<keyword evidence="8 9" id="KW-0012">Acyltransferase</keyword>
<dbReference type="InterPro" id="IPR004563">
    <property type="entry name" value="Apolipo_AcylTrfase"/>
</dbReference>
<gene>
    <name evidence="9" type="primary">lnt</name>
    <name evidence="11" type="ORF">EBAPG3_004895</name>
</gene>
<dbReference type="PANTHER" id="PTHR38686">
    <property type="entry name" value="APOLIPOPROTEIN N-ACYLTRANSFERASE"/>
    <property type="match status" value="1"/>
</dbReference>
<keyword evidence="12" id="KW-1185">Reference proteome</keyword>
<name>A0A1W6SMX6_9PROT</name>
<feature type="transmembrane region" description="Helical" evidence="9">
    <location>
        <begin position="86"/>
        <end position="110"/>
    </location>
</feature>
<dbReference type="UniPathway" id="UPA00666"/>
<dbReference type="GO" id="GO:0042158">
    <property type="term" value="P:lipoprotein biosynthetic process"/>
    <property type="evidence" value="ECO:0007669"/>
    <property type="project" value="UniProtKB-UniRule"/>
</dbReference>
<comment type="caution">
    <text evidence="9">Lacks conserved residue(s) required for the propagation of feature annotation.</text>
</comment>
<comment type="pathway">
    <text evidence="9">Protein modification; lipoprotein biosynthesis (N-acyl transfer).</text>
</comment>
<dbReference type="OrthoDB" id="9804277at2"/>
<proteinExistence type="inferred from homology"/>
<evidence type="ECO:0000256" key="9">
    <source>
        <dbReference type="HAMAP-Rule" id="MF_01148"/>
    </source>
</evidence>